<feature type="region of interest" description="Disordered" evidence="4">
    <location>
        <begin position="1"/>
        <end position="33"/>
    </location>
</feature>
<evidence type="ECO:0000256" key="4">
    <source>
        <dbReference type="SAM" id="MobiDB-lite"/>
    </source>
</evidence>
<dbReference type="InterPro" id="IPR036895">
    <property type="entry name" value="Uracil-DNA_glycosylase-like_sf"/>
</dbReference>
<organism evidence="5 6">
    <name type="scientific">Achlya hypogyna</name>
    <name type="common">Oomycete</name>
    <name type="synonym">Protoachlya hypogyna</name>
    <dbReference type="NCBI Taxonomy" id="1202772"/>
    <lineage>
        <taxon>Eukaryota</taxon>
        <taxon>Sar</taxon>
        <taxon>Stramenopiles</taxon>
        <taxon>Oomycota</taxon>
        <taxon>Saprolegniomycetes</taxon>
        <taxon>Saprolegniales</taxon>
        <taxon>Achlyaceae</taxon>
        <taxon>Achlya</taxon>
    </lineage>
</organism>
<sequence>MFNNFRYQEASATADRTTAAKRSPPTTPRPPVKKTKCLVRKWQERYHSICDSCFEAVVECEHHPDTPLRLLIVGHNPSDNAWESGYSYSNPSNRLWKLLMGDFHGQSWQGVLPSNWTMTDQNSMPHRLGIGFSDLGHEPGNDAAAYGKATMQRWTREFYDRMRAHLQRVQAAQSCGGTDTCHNIHRHGPMLVAFSGKRQYSFLFDPPLKKVTTGRQDPSSLPPDWPLPPACEVWVLPSSSGRAAMTDAARCQPYRDLAERLHSIAWPSAPNTRCAAPETS</sequence>
<gene>
    <name evidence="5" type="ORF">ACHHYP_01875</name>
</gene>
<dbReference type="GO" id="GO:0004844">
    <property type="term" value="F:uracil DNA N-glycosylase activity"/>
    <property type="evidence" value="ECO:0007669"/>
    <property type="project" value="TreeGrafter"/>
</dbReference>
<dbReference type="OrthoDB" id="565731at2759"/>
<accession>A0A1V9Z7Z5</accession>
<dbReference type="GO" id="GO:0006285">
    <property type="term" value="P:base-excision repair, AP site formation"/>
    <property type="evidence" value="ECO:0007669"/>
    <property type="project" value="InterPro"/>
</dbReference>
<comment type="caution">
    <text evidence="5">The sequence shown here is derived from an EMBL/GenBank/DDBJ whole genome shotgun (WGS) entry which is preliminary data.</text>
</comment>
<dbReference type="GO" id="GO:0008263">
    <property type="term" value="F:pyrimidine-specific mismatch base pair DNA N-glycosylase activity"/>
    <property type="evidence" value="ECO:0007669"/>
    <property type="project" value="TreeGrafter"/>
</dbReference>
<dbReference type="AlphaFoldDB" id="A0A1V9Z7Z5"/>
<keyword evidence="6" id="KW-1185">Reference proteome</keyword>
<dbReference type="CDD" id="cd10028">
    <property type="entry name" value="UDG-F2_TDG_MUG"/>
    <property type="match status" value="1"/>
</dbReference>
<keyword evidence="1" id="KW-0227">DNA damage</keyword>
<dbReference type="Proteomes" id="UP000243579">
    <property type="component" value="Unassembled WGS sequence"/>
</dbReference>
<dbReference type="PANTHER" id="PTHR12159">
    <property type="entry name" value="G/T AND G/U MISMATCH-SPECIFIC DNA GLYCOSYLASE"/>
    <property type="match status" value="1"/>
</dbReference>
<dbReference type="EMBL" id="JNBR01000378">
    <property type="protein sequence ID" value="OQR94071.1"/>
    <property type="molecule type" value="Genomic_DNA"/>
</dbReference>
<proteinExistence type="predicted"/>
<evidence type="ECO:0000256" key="3">
    <source>
        <dbReference type="ARBA" id="ARBA00023204"/>
    </source>
</evidence>
<dbReference type="STRING" id="1202772.A0A1V9Z7Z5"/>
<name>A0A1V9Z7Z5_ACHHY</name>
<feature type="compositionally biased region" description="Polar residues" evidence="4">
    <location>
        <begin position="1"/>
        <end position="15"/>
    </location>
</feature>
<evidence type="ECO:0000256" key="1">
    <source>
        <dbReference type="ARBA" id="ARBA00022763"/>
    </source>
</evidence>
<dbReference type="Gene3D" id="3.40.470.10">
    <property type="entry name" value="Uracil-DNA glycosylase-like domain"/>
    <property type="match status" value="1"/>
</dbReference>
<evidence type="ECO:0008006" key="7">
    <source>
        <dbReference type="Google" id="ProtNLM"/>
    </source>
</evidence>
<keyword evidence="3" id="KW-0234">DNA repair</keyword>
<dbReference type="InterPro" id="IPR015637">
    <property type="entry name" value="MUG/TDG"/>
</dbReference>
<dbReference type="PANTHER" id="PTHR12159:SF9">
    <property type="entry name" value="G_T MISMATCH-SPECIFIC THYMINE DNA GLYCOSYLASE"/>
    <property type="match status" value="1"/>
</dbReference>
<reference evidence="5 6" key="1">
    <citation type="journal article" date="2014" name="Genome Biol. Evol.">
        <title>The secreted proteins of Achlya hypogyna and Thraustotheca clavata identify the ancestral oomycete secretome and reveal gene acquisitions by horizontal gene transfer.</title>
        <authorList>
            <person name="Misner I."/>
            <person name="Blouin N."/>
            <person name="Leonard G."/>
            <person name="Richards T.A."/>
            <person name="Lane C.E."/>
        </authorList>
    </citation>
    <scope>NUCLEOTIDE SEQUENCE [LARGE SCALE GENOMIC DNA]</scope>
    <source>
        <strain evidence="5 6">ATCC 48635</strain>
    </source>
</reference>
<protein>
    <recommendedName>
        <fullName evidence="7">Uracil-DNA glycosylase-like domain-containing protein</fullName>
    </recommendedName>
</protein>
<evidence type="ECO:0000256" key="2">
    <source>
        <dbReference type="ARBA" id="ARBA00022801"/>
    </source>
</evidence>
<evidence type="ECO:0000313" key="6">
    <source>
        <dbReference type="Proteomes" id="UP000243579"/>
    </source>
</evidence>
<keyword evidence="2" id="KW-0378">Hydrolase</keyword>
<dbReference type="SUPFAM" id="SSF52141">
    <property type="entry name" value="Uracil-DNA glycosylase-like"/>
    <property type="match status" value="1"/>
</dbReference>
<evidence type="ECO:0000313" key="5">
    <source>
        <dbReference type="EMBL" id="OQR94071.1"/>
    </source>
</evidence>